<feature type="domain" description="Peptidase S1" evidence="5">
    <location>
        <begin position="29"/>
        <end position="282"/>
    </location>
</feature>
<comment type="similarity">
    <text evidence="1">Belongs to the peptidase S1 family.</text>
</comment>
<dbReference type="InterPro" id="IPR050430">
    <property type="entry name" value="Peptidase_S1"/>
</dbReference>
<gene>
    <name evidence="6" type="ORF">F8B77_07295</name>
</gene>
<dbReference type="RefSeq" id="WP_151654803.1">
    <property type="nucleotide sequence ID" value="NZ_WBVP01000006.1"/>
</dbReference>
<evidence type="ECO:0000256" key="1">
    <source>
        <dbReference type="ARBA" id="ARBA00007664"/>
    </source>
</evidence>
<evidence type="ECO:0000259" key="5">
    <source>
        <dbReference type="PROSITE" id="PS50240"/>
    </source>
</evidence>
<dbReference type="Pfam" id="PF00089">
    <property type="entry name" value="Trypsin"/>
    <property type="match status" value="1"/>
</dbReference>
<dbReference type="EMBL" id="WBVP01000006">
    <property type="protein sequence ID" value="KAB2825046.1"/>
    <property type="molecule type" value="Genomic_DNA"/>
</dbReference>
<dbReference type="InterPro" id="IPR020008">
    <property type="entry name" value="GlyGly_CTERM"/>
</dbReference>
<dbReference type="CDD" id="cd00190">
    <property type="entry name" value="Tryp_SPc"/>
    <property type="match status" value="1"/>
</dbReference>
<dbReference type="SMART" id="SM00020">
    <property type="entry name" value="Tryp_SPc"/>
    <property type="match status" value="1"/>
</dbReference>
<dbReference type="NCBIfam" id="TIGR03501">
    <property type="entry name" value="GlyGly_CTERM"/>
    <property type="match status" value="1"/>
</dbReference>
<dbReference type="GO" id="GO:0004252">
    <property type="term" value="F:serine-type endopeptidase activity"/>
    <property type="evidence" value="ECO:0007669"/>
    <property type="project" value="InterPro"/>
</dbReference>
<evidence type="ECO:0000313" key="7">
    <source>
        <dbReference type="Proteomes" id="UP000434870"/>
    </source>
</evidence>
<dbReference type="Proteomes" id="UP000434870">
    <property type="component" value="Unassembled WGS sequence"/>
</dbReference>
<dbReference type="PRINTS" id="PR00722">
    <property type="entry name" value="CHYMOTRYPSIN"/>
</dbReference>
<sequence length="321" mass="34573">MNVLKGLLLSVLLYSSALKAEEVVVTPYIVGGSTADVAHYPFMASLMFEYESQPNTIYPFCGGSVLDASHILTAAHCVYGVASYRIRDMKVAIDANNMQDMLAAQRIAVKNIYYPSNYDNSTLINDVAVLELSQPLPTYTSSHAAILGDLTVEGQGYRATPVKTFNIIGYGQLDSSTENSQVDFMQATVEYVAPDACDIWANFITSNKQICTKGNSFDSSNLVTATCQGDSGGPLVWDNNGVKTQIGIVSFGPSVCGDGALPTQSVFTDVSQYADWIRKAQNGEIAATRTATDLSDSSGGTLGFASLLSLALFRLYRRKYS</sequence>
<organism evidence="6 7">
    <name type="scientific">Aliivibrio finisterrensis</name>
    <dbReference type="NCBI Taxonomy" id="511998"/>
    <lineage>
        <taxon>Bacteria</taxon>
        <taxon>Pseudomonadati</taxon>
        <taxon>Pseudomonadota</taxon>
        <taxon>Gammaproteobacteria</taxon>
        <taxon>Vibrionales</taxon>
        <taxon>Vibrionaceae</taxon>
        <taxon>Aliivibrio</taxon>
    </lineage>
</organism>
<evidence type="ECO:0000256" key="4">
    <source>
        <dbReference type="SAM" id="SignalP"/>
    </source>
</evidence>
<dbReference type="InterPro" id="IPR043504">
    <property type="entry name" value="Peptidase_S1_PA_chymotrypsin"/>
</dbReference>
<dbReference type="PANTHER" id="PTHR24276">
    <property type="entry name" value="POLYSERASE-RELATED"/>
    <property type="match status" value="1"/>
</dbReference>
<accession>A0A6N6RTR8</accession>
<reference evidence="6 7" key="1">
    <citation type="submission" date="2019-09" db="EMBL/GenBank/DDBJ databases">
        <title>Genome of Aliivibrio finisterrensis LMG 23869 (type strain).</title>
        <authorList>
            <person name="Bowman J.P."/>
        </authorList>
    </citation>
    <scope>NUCLEOTIDE SEQUENCE [LARGE SCALE GENOMIC DNA]</scope>
    <source>
        <strain evidence="6 7">LMG 23869</strain>
    </source>
</reference>
<dbReference type="PANTHER" id="PTHR24276:SF91">
    <property type="entry name" value="AT26814P-RELATED"/>
    <property type="match status" value="1"/>
</dbReference>
<keyword evidence="3" id="KW-0720">Serine protease</keyword>
<dbReference type="PROSITE" id="PS00135">
    <property type="entry name" value="TRYPSIN_SER"/>
    <property type="match status" value="1"/>
</dbReference>
<name>A0A6N6RTR8_9GAMM</name>
<dbReference type="InterPro" id="IPR001314">
    <property type="entry name" value="Peptidase_S1A"/>
</dbReference>
<dbReference type="FunFam" id="2.40.10.10:FF:000068">
    <property type="entry name" value="transmembrane protease serine 2"/>
    <property type="match status" value="1"/>
</dbReference>
<protein>
    <submittedName>
        <fullName evidence="6">Trypsin-like serine protease</fullName>
    </submittedName>
</protein>
<keyword evidence="3" id="KW-0378">Hydrolase</keyword>
<dbReference type="PROSITE" id="PS00134">
    <property type="entry name" value="TRYPSIN_HIS"/>
    <property type="match status" value="1"/>
</dbReference>
<evidence type="ECO:0000313" key="6">
    <source>
        <dbReference type="EMBL" id="KAB2825046.1"/>
    </source>
</evidence>
<comment type="caution">
    <text evidence="6">The sequence shown here is derived from an EMBL/GenBank/DDBJ whole genome shotgun (WGS) entry which is preliminary data.</text>
</comment>
<dbReference type="PROSITE" id="PS50240">
    <property type="entry name" value="TRYPSIN_DOM"/>
    <property type="match status" value="1"/>
</dbReference>
<dbReference type="AlphaFoldDB" id="A0A6N6RTR8"/>
<dbReference type="Gene3D" id="2.40.10.10">
    <property type="entry name" value="Trypsin-like serine proteases"/>
    <property type="match status" value="1"/>
</dbReference>
<keyword evidence="4" id="KW-0732">Signal</keyword>
<dbReference type="InterPro" id="IPR033116">
    <property type="entry name" value="TRYPSIN_SER"/>
</dbReference>
<feature type="chain" id="PRO_5027089957" evidence="4">
    <location>
        <begin position="21"/>
        <end position="321"/>
    </location>
</feature>
<dbReference type="GO" id="GO:0006508">
    <property type="term" value="P:proteolysis"/>
    <property type="evidence" value="ECO:0007669"/>
    <property type="project" value="UniProtKB-KW"/>
</dbReference>
<evidence type="ECO:0000256" key="3">
    <source>
        <dbReference type="RuleBase" id="RU363034"/>
    </source>
</evidence>
<evidence type="ECO:0000256" key="2">
    <source>
        <dbReference type="ARBA" id="ARBA00023157"/>
    </source>
</evidence>
<dbReference type="InterPro" id="IPR009003">
    <property type="entry name" value="Peptidase_S1_PA"/>
</dbReference>
<dbReference type="SUPFAM" id="SSF50494">
    <property type="entry name" value="Trypsin-like serine proteases"/>
    <property type="match status" value="1"/>
</dbReference>
<proteinExistence type="inferred from homology"/>
<keyword evidence="3 6" id="KW-0645">Protease</keyword>
<dbReference type="InterPro" id="IPR001254">
    <property type="entry name" value="Trypsin_dom"/>
</dbReference>
<feature type="signal peptide" evidence="4">
    <location>
        <begin position="1"/>
        <end position="20"/>
    </location>
</feature>
<dbReference type="InterPro" id="IPR018114">
    <property type="entry name" value="TRYPSIN_HIS"/>
</dbReference>
<keyword evidence="2" id="KW-1015">Disulfide bond</keyword>